<dbReference type="Proteomes" id="UP001431217">
    <property type="component" value="Unassembled WGS sequence"/>
</dbReference>
<organism evidence="2 3">
    <name type="scientific">Luteimonas galliterrae</name>
    <dbReference type="NCBI Taxonomy" id="2940486"/>
    <lineage>
        <taxon>Bacteria</taxon>
        <taxon>Pseudomonadati</taxon>
        <taxon>Pseudomonadota</taxon>
        <taxon>Gammaproteobacteria</taxon>
        <taxon>Lysobacterales</taxon>
        <taxon>Lysobacteraceae</taxon>
        <taxon>Luteimonas</taxon>
    </lineage>
</organism>
<dbReference type="InterPro" id="IPR018968">
    <property type="entry name" value="Phasin"/>
</dbReference>
<evidence type="ECO:0000259" key="1">
    <source>
        <dbReference type="Pfam" id="PF09361"/>
    </source>
</evidence>
<gene>
    <name evidence="2" type="ORF">M2650_13335</name>
</gene>
<evidence type="ECO:0000313" key="2">
    <source>
        <dbReference type="EMBL" id="MCL1635605.1"/>
    </source>
</evidence>
<reference evidence="2 3" key="1">
    <citation type="submission" date="2022-05" db="EMBL/GenBank/DDBJ databases">
        <title>Luteimonas sp. SX5, whole genome shotgun sequencing project.</title>
        <authorList>
            <person name="Zhao G."/>
            <person name="Shen L."/>
        </authorList>
    </citation>
    <scope>NUCLEOTIDE SEQUENCE [LARGE SCALE GENOMIC DNA]</scope>
    <source>
        <strain evidence="2 3">SX5</strain>
    </source>
</reference>
<name>A0ABT0MMY5_9GAMM</name>
<keyword evidence="3" id="KW-1185">Reference proteome</keyword>
<proteinExistence type="predicted"/>
<feature type="domain" description="Phasin" evidence="1">
    <location>
        <begin position="7"/>
        <end position="108"/>
    </location>
</feature>
<accession>A0ABT0MMY5</accession>
<protein>
    <submittedName>
        <fullName evidence="2">Phasin family protein</fullName>
    </submittedName>
</protein>
<sequence>MYPQFNEQFTAATRQFADTAAQINRLALDNAEKVFGLQLAAFNDSANAAFAFFGKVADARDFDALKAVVPAGVQVARENLERAISTGQEVYGQTLKTNEAIGQIAKGQFEAATEQVQANAEKVVKAAGKTAK</sequence>
<dbReference type="Pfam" id="PF09361">
    <property type="entry name" value="Phasin_2"/>
    <property type="match status" value="1"/>
</dbReference>
<dbReference type="RefSeq" id="WP_249475305.1">
    <property type="nucleotide sequence ID" value="NZ_JAMBEP010000003.1"/>
</dbReference>
<evidence type="ECO:0000313" key="3">
    <source>
        <dbReference type="Proteomes" id="UP001431217"/>
    </source>
</evidence>
<dbReference type="EMBL" id="JAMBEP010000003">
    <property type="protein sequence ID" value="MCL1635605.1"/>
    <property type="molecule type" value="Genomic_DNA"/>
</dbReference>
<comment type="caution">
    <text evidence="2">The sequence shown here is derived from an EMBL/GenBank/DDBJ whole genome shotgun (WGS) entry which is preliminary data.</text>
</comment>